<evidence type="ECO:0000259" key="2">
    <source>
        <dbReference type="PROSITE" id="PS51253"/>
    </source>
</evidence>
<dbReference type="GO" id="GO:0003677">
    <property type="term" value="F:DNA binding"/>
    <property type="evidence" value="ECO:0007669"/>
    <property type="project" value="UniProtKB-KW"/>
</dbReference>
<keyword evidence="1" id="KW-0238">DNA-binding</keyword>
<dbReference type="PROSITE" id="PS51253">
    <property type="entry name" value="HTH_CENPB"/>
    <property type="match status" value="1"/>
</dbReference>
<evidence type="ECO:0000313" key="4">
    <source>
        <dbReference type="Proteomes" id="UP000800036"/>
    </source>
</evidence>
<protein>
    <recommendedName>
        <fullName evidence="2">HTH CENPB-type domain-containing protein</fullName>
    </recommendedName>
</protein>
<dbReference type="EMBL" id="ML976687">
    <property type="protein sequence ID" value="KAF1972359.1"/>
    <property type="molecule type" value="Genomic_DNA"/>
</dbReference>
<name>A0A6A5V7W4_9PLEO</name>
<feature type="domain" description="HTH CENPB-type" evidence="2">
    <location>
        <begin position="42"/>
        <end position="92"/>
    </location>
</feature>
<organism evidence="3 4">
    <name type="scientific">Bimuria novae-zelandiae CBS 107.79</name>
    <dbReference type="NCBI Taxonomy" id="1447943"/>
    <lineage>
        <taxon>Eukaryota</taxon>
        <taxon>Fungi</taxon>
        <taxon>Dikarya</taxon>
        <taxon>Ascomycota</taxon>
        <taxon>Pezizomycotina</taxon>
        <taxon>Dothideomycetes</taxon>
        <taxon>Pleosporomycetidae</taxon>
        <taxon>Pleosporales</taxon>
        <taxon>Massarineae</taxon>
        <taxon>Didymosphaeriaceae</taxon>
        <taxon>Bimuria</taxon>
    </lineage>
</organism>
<dbReference type="InterPro" id="IPR006600">
    <property type="entry name" value="HTH_CenpB_DNA-bd_dom"/>
</dbReference>
<dbReference type="AlphaFoldDB" id="A0A6A5V7W4"/>
<reference evidence="3" key="1">
    <citation type="journal article" date="2020" name="Stud. Mycol.">
        <title>101 Dothideomycetes genomes: a test case for predicting lifestyles and emergence of pathogens.</title>
        <authorList>
            <person name="Haridas S."/>
            <person name="Albert R."/>
            <person name="Binder M."/>
            <person name="Bloem J."/>
            <person name="Labutti K."/>
            <person name="Salamov A."/>
            <person name="Andreopoulos B."/>
            <person name="Baker S."/>
            <person name="Barry K."/>
            <person name="Bills G."/>
            <person name="Bluhm B."/>
            <person name="Cannon C."/>
            <person name="Castanera R."/>
            <person name="Culley D."/>
            <person name="Daum C."/>
            <person name="Ezra D."/>
            <person name="Gonzalez J."/>
            <person name="Henrissat B."/>
            <person name="Kuo A."/>
            <person name="Liang C."/>
            <person name="Lipzen A."/>
            <person name="Lutzoni F."/>
            <person name="Magnuson J."/>
            <person name="Mondo S."/>
            <person name="Nolan M."/>
            <person name="Ohm R."/>
            <person name="Pangilinan J."/>
            <person name="Park H.-J."/>
            <person name="Ramirez L."/>
            <person name="Alfaro M."/>
            <person name="Sun H."/>
            <person name="Tritt A."/>
            <person name="Yoshinaga Y."/>
            <person name="Zwiers L.-H."/>
            <person name="Turgeon B."/>
            <person name="Goodwin S."/>
            <person name="Spatafora J."/>
            <person name="Crous P."/>
            <person name="Grigoriev I."/>
        </authorList>
    </citation>
    <scope>NUCLEOTIDE SEQUENCE</scope>
    <source>
        <strain evidence="3">CBS 107.79</strain>
    </source>
</reference>
<evidence type="ECO:0000313" key="3">
    <source>
        <dbReference type="EMBL" id="KAF1972359.1"/>
    </source>
</evidence>
<proteinExistence type="predicted"/>
<accession>A0A6A5V7W4</accession>
<sequence>MPAIDEAIAYIDSLALGENFEYVKVVKMYGVDRITLSRRHRRVQRPRQKLTPQQEQELVRYIKRLTERHIPPTREMIQNFALTIAKELVSES</sequence>
<dbReference type="OrthoDB" id="3942738at2759"/>
<gene>
    <name evidence="3" type="ORF">BU23DRAFT_535025</name>
</gene>
<dbReference type="Proteomes" id="UP000800036">
    <property type="component" value="Unassembled WGS sequence"/>
</dbReference>
<dbReference type="Pfam" id="PF03221">
    <property type="entry name" value="HTH_Tnp_Tc5"/>
    <property type="match status" value="1"/>
</dbReference>
<keyword evidence="4" id="KW-1185">Reference proteome</keyword>
<evidence type="ECO:0000256" key="1">
    <source>
        <dbReference type="ARBA" id="ARBA00023125"/>
    </source>
</evidence>